<dbReference type="AlphaFoldDB" id="A0A4Q0M3K0"/>
<dbReference type="GO" id="GO:0070819">
    <property type="term" value="F:menaquinone-dependent protoporphyrinogen oxidase activity"/>
    <property type="evidence" value="ECO:0007669"/>
    <property type="project" value="TreeGrafter"/>
</dbReference>
<dbReference type="PROSITE" id="PS50902">
    <property type="entry name" value="FLAVODOXIN_LIKE"/>
    <property type="match status" value="1"/>
</dbReference>
<comment type="caution">
    <text evidence="3">The sequence shown here is derived from an EMBL/GenBank/DDBJ whole genome shotgun (WGS) entry which is preliminary data.</text>
</comment>
<dbReference type="RefSeq" id="WP_128771101.1">
    <property type="nucleotide sequence ID" value="NZ_RXOC01000017.1"/>
</dbReference>
<dbReference type="PANTHER" id="PTHR38030:SF2">
    <property type="entry name" value="PROTOPORPHYRINOGEN IX DEHYDROGENASE [QUINONE]"/>
    <property type="match status" value="1"/>
</dbReference>
<dbReference type="Gene3D" id="3.40.50.360">
    <property type="match status" value="1"/>
</dbReference>
<protein>
    <submittedName>
        <fullName evidence="3">Flavodoxin</fullName>
    </submittedName>
</protein>
<comment type="cofactor">
    <cofactor evidence="1">
        <name>FMN</name>
        <dbReference type="ChEBI" id="CHEBI:58210"/>
    </cofactor>
</comment>
<evidence type="ECO:0000313" key="4">
    <source>
        <dbReference type="Proteomes" id="UP000290848"/>
    </source>
</evidence>
<dbReference type="InterPro" id="IPR001226">
    <property type="entry name" value="Flavodoxin_CS"/>
</dbReference>
<dbReference type="InterPro" id="IPR026816">
    <property type="entry name" value="Flavodoxin_dom"/>
</dbReference>
<dbReference type="PANTHER" id="PTHR38030">
    <property type="entry name" value="PROTOPORPHYRINOGEN IX DEHYDROGENASE [MENAQUINONE]"/>
    <property type="match status" value="1"/>
</dbReference>
<evidence type="ECO:0000259" key="2">
    <source>
        <dbReference type="PROSITE" id="PS50902"/>
    </source>
</evidence>
<sequence>MKIAIIYCSKHGTTGKIAKLIAEKRSADDVDLVNLMDSDEPVVDQYDQIVIGGSIHYGRIQKNIKRFCERNTDKLIQKDLGLFICCMLDEKKEEQFENAFPEVLRRHSKAKGCFGGEFLIEKMNFLEKLIVKKVANTTASSSHINFDEVDHFIAQLGK</sequence>
<feature type="domain" description="Flavodoxin-like" evidence="2">
    <location>
        <begin position="3"/>
        <end position="157"/>
    </location>
</feature>
<dbReference type="GO" id="GO:0006783">
    <property type="term" value="P:heme biosynthetic process"/>
    <property type="evidence" value="ECO:0007669"/>
    <property type="project" value="TreeGrafter"/>
</dbReference>
<name>A0A4Q0M3K0_9SPHI</name>
<dbReference type="InterPro" id="IPR029039">
    <property type="entry name" value="Flavoprotein-like_sf"/>
</dbReference>
<dbReference type="EMBL" id="RXOC01000017">
    <property type="protein sequence ID" value="RXF67498.1"/>
    <property type="molecule type" value="Genomic_DNA"/>
</dbReference>
<dbReference type="Proteomes" id="UP000290848">
    <property type="component" value="Unassembled WGS sequence"/>
</dbReference>
<proteinExistence type="predicted"/>
<dbReference type="InterPro" id="IPR052200">
    <property type="entry name" value="Protoporphyrinogen_IX_DH"/>
</dbReference>
<dbReference type="Pfam" id="PF12724">
    <property type="entry name" value="Flavodoxin_5"/>
    <property type="match status" value="1"/>
</dbReference>
<dbReference type="SUPFAM" id="SSF52218">
    <property type="entry name" value="Flavoproteins"/>
    <property type="match status" value="1"/>
</dbReference>
<dbReference type="PROSITE" id="PS00201">
    <property type="entry name" value="FLAVODOXIN"/>
    <property type="match status" value="1"/>
</dbReference>
<evidence type="ECO:0000256" key="1">
    <source>
        <dbReference type="ARBA" id="ARBA00001917"/>
    </source>
</evidence>
<dbReference type="GO" id="GO:0009055">
    <property type="term" value="F:electron transfer activity"/>
    <property type="evidence" value="ECO:0007669"/>
    <property type="project" value="InterPro"/>
</dbReference>
<accession>A0A4Q0M3K0</accession>
<evidence type="ECO:0000313" key="3">
    <source>
        <dbReference type="EMBL" id="RXF67498.1"/>
    </source>
</evidence>
<organism evidence="3 4">
    <name type="scientific">Arcticibacter tournemirensis</name>
    <dbReference type="NCBI Taxonomy" id="699437"/>
    <lineage>
        <taxon>Bacteria</taxon>
        <taxon>Pseudomonadati</taxon>
        <taxon>Bacteroidota</taxon>
        <taxon>Sphingobacteriia</taxon>
        <taxon>Sphingobacteriales</taxon>
        <taxon>Sphingobacteriaceae</taxon>
        <taxon>Arcticibacter</taxon>
    </lineage>
</organism>
<dbReference type="InterPro" id="IPR008254">
    <property type="entry name" value="Flavodoxin/NO_synth"/>
</dbReference>
<gene>
    <name evidence="3" type="ORF">EKH83_19320</name>
</gene>
<dbReference type="GO" id="GO:0010181">
    <property type="term" value="F:FMN binding"/>
    <property type="evidence" value="ECO:0007669"/>
    <property type="project" value="InterPro"/>
</dbReference>
<reference evidence="3 4" key="1">
    <citation type="submission" date="2018-12" db="EMBL/GenBank/DDBJ databases">
        <title>The Draft Genome Sequence of the Soil Bacterium Pedobacter tournemirensis R1.</title>
        <authorList>
            <person name="He J."/>
        </authorList>
    </citation>
    <scope>NUCLEOTIDE SEQUENCE [LARGE SCALE GENOMIC DNA]</scope>
    <source>
        <strain evidence="3 4">R1</strain>
    </source>
</reference>